<dbReference type="Proteomes" id="UP001159363">
    <property type="component" value="Chromosome 1"/>
</dbReference>
<organism evidence="2 3">
    <name type="scientific">Dryococelus australis</name>
    <dbReference type="NCBI Taxonomy" id="614101"/>
    <lineage>
        <taxon>Eukaryota</taxon>
        <taxon>Metazoa</taxon>
        <taxon>Ecdysozoa</taxon>
        <taxon>Arthropoda</taxon>
        <taxon>Hexapoda</taxon>
        <taxon>Insecta</taxon>
        <taxon>Pterygota</taxon>
        <taxon>Neoptera</taxon>
        <taxon>Polyneoptera</taxon>
        <taxon>Phasmatodea</taxon>
        <taxon>Verophasmatodea</taxon>
        <taxon>Anareolatae</taxon>
        <taxon>Phasmatidae</taxon>
        <taxon>Eurycanthinae</taxon>
        <taxon>Dryococelus</taxon>
    </lineage>
</organism>
<feature type="region of interest" description="Disordered" evidence="1">
    <location>
        <begin position="138"/>
        <end position="171"/>
    </location>
</feature>
<evidence type="ECO:0000256" key="1">
    <source>
        <dbReference type="SAM" id="MobiDB-lite"/>
    </source>
</evidence>
<proteinExistence type="predicted"/>
<protein>
    <submittedName>
        <fullName evidence="2">Uncharacterized protein</fullName>
    </submittedName>
</protein>
<accession>A0ABQ9IEH1</accession>
<evidence type="ECO:0000313" key="2">
    <source>
        <dbReference type="EMBL" id="KAJ8895049.1"/>
    </source>
</evidence>
<dbReference type="Gene3D" id="3.10.10.10">
    <property type="entry name" value="HIV Type 1 Reverse Transcriptase, subunit A, domain 1"/>
    <property type="match status" value="1"/>
</dbReference>
<sequence>MHSEKATYTQLPTAYLSLHVAHPTLSSGAGERLCILKCAMNYLQSVQLVCCVMSPQARCPDPTTLHYAARIKDIGAGLTPANPLSRCSMPLKEGMAKEYKRIVTFSSRSSLLTPLLSFHRSSYWCRGSHLSSYFTVSSWSRRSPPTTNQRKNQRHQQQHTDMFGPSRTNGDHQEIGFARTRNTPEYPWKVTHSLPRAVNSRATTLGYCHLGIGLPARSHPPVSPLTIGMPPVPCTQVEETVDMTLVYAPGGINLQLGWTTLLTAHFVGPRGFTLWCGETYPIGCGVERMVKKVRGISKNPLGLCILPSGFGLLSSHEQAALLRRLTTPVPTVMPVDPCCRIPSYSGGSKVHFIVLVTGVRRDSIPRDAFTWLCFGAVMGVVVLEHSGVSHECPPLPNSNETYCCGKVTVHRGCRKLFAFHLGEPGSISSGVLRRFLHMGIMPDDVTGRLIFSGISLLPNPIIFVLLHTCLYVSFSANLFLSSPVMSQSRRDLATVSAISPVLQSNSETDCRNNTFFLQHHRSVVPPNTPLSVIDVAPLVLMAALLASTMGREPVSTPMSPASQSEIAGTEESSSTFLPHLCMLSHCSWQATTMPGLYRIPPWRPPTRFAWLMPPHITVRKWGRPVKKQRGKPCITHESTSHDVSSNLIKDCYSSFNYTRQLVHESRPPTPARLYCIPVIIILPDEPQTMQEVRGKYSSAPRDATTYKRWLKVFSSNRQEVAIIHAGYLMYMHLRIELASRKRALSNCLIHPALPRGPFRFTIGCLTHILRGELGESTSAISVYFTSGNTQFLPVILTFTPNSFLCHIEAVGLGGRPGFDTAERTLHNRTSTFWEGHPFLVLGGTKPLLHRSLCGAEECFFFEFGDTSDPGPSPHHHWKATCSLRYLEGTVFLETSDIACIEHVWDALGRQVASRLDSPIALQEECVLIPQACITATSLQQQSDGNLCKHVTASQLLTDNVTMLGIEIFTIKSIAHAIISVQVKRAKFGQSSRFVSQDLLELPQKKVPKFRVLWCFNNTIHGPLHSGFMHLQEACMVKIINTPGTLVVGLSFATLVANGWSLQLEALAVSWLLGLERAEWAGCATQAERCVQGLLLCRLLHCSQRSPSCNQAFSHNSNPNKKNSESSAIGQHLENIREEVKTISQECKQQCEEKINQVQRREFSVHKGDKFVLSADERTAFERAVPKFDEDNPRPNPIQLDAGASQWTLEEIRMDKFHRSQGVNNKYECHLEIREHKPFIQKPYPIAYALRTVVEQEVQNIIETDNIERRSSEYANPTVVTQKASDKKCKHPELEEGLFQHALPSRNNRFSVTTQILLFETKKIAMNKNIPATEFSKIQFAATFHEEAGFKHKVKDSIAQKMPELFEEKLTDFQKLRSTISAEMVTKSFKFTGISNEVHSVEDGLLWEDNEFDEVGEDGASDNGSNESQQPISQTVTSVLLLPEPIEYSSRAIRSLTELARDSITMNLEDKTTHDGLCTLQEEVVLGSVEMFGWYFHNSKVLATGEGGNEGKMEQWQLRKPARQHLPYSLHEKIWVTLQRIWLLGQQIKGYVTSVVCFTVPDGHTELATDVLTYRLGPDQCIDARSAKLLCRSGRWVTAARAAVGAGWSEDTAMAGTTGESLHQARTSWMADVMGCGIPDVFFGAENKDVGGTRVRSLQVMGDMSSVPEVITAECLSGRGAAPGRFVGGCCLSLLQIRITSFGVKHEGVLLPALQEGSRQQTIPSYECSAAAEQIRRRTLTTTRNTSGMVVGGQVSSKLLRQMDIRCPLPEWLLGLPLPGVSGKGIDDFFKVCRGRSSGGLGVAGAGTEELLGCLEDKERIWRRLRNFGTSMRAEVAQFRHEHACYVAYTTFFGSNGKAQAELSPFRNKFSLFIPPLYSSISKLFISVCHPLFIRHLVLPEYFFALEGLRADSDYVYDPGYFAGTLLREDTLRNYIKILVALLAPWAILYMCGGRLDSHDTMYHIYSSSSAGDPAAEDRLAGAVVIASDGHTGLAMAVLTYRMGPDQFIGCGHGVTCTGARLARLLCLSSRRVTAAGVAVGAGWSNDIAVVGTTGEHNGLELKFRQNQGQVIPSGTSSPLWMAAAMGCGILGNFFGAENKDVGGTWRWPLPFSPAKPYHPFWCNTWKGTTTGLPRDEQAKKLFLATRVRPQQQLNQRGGVPLPQPATQAVLWLESGFSQGCLTTVGVRTNAVRPPATQTVRWTEYKLFWLSSLLGGVFLMFVALRFGTPSAPNRWPLSVYIYMAYESLRGNLQSYTWLVTPGLLLHSDGLGVYWEVQSHLRNGKSKDFGGPLPEGLWGLTTSSRSARGDPLEGLGIAGAGASCQGCVALKRANEQLASEPRTGINTHWLTLTRLWSGSQNIIGDGAKGCLLAA</sequence>
<gene>
    <name evidence="2" type="ORF">PR048_000374</name>
</gene>
<evidence type="ECO:0000313" key="3">
    <source>
        <dbReference type="Proteomes" id="UP001159363"/>
    </source>
</evidence>
<keyword evidence="3" id="KW-1185">Reference proteome</keyword>
<dbReference type="SUPFAM" id="SSF56672">
    <property type="entry name" value="DNA/RNA polymerases"/>
    <property type="match status" value="1"/>
</dbReference>
<reference evidence="2 3" key="1">
    <citation type="submission" date="2023-02" db="EMBL/GenBank/DDBJ databases">
        <title>LHISI_Scaffold_Assembly.</title>
        <authorList>
            <person name="Stuart O.P."/>
            <person name="Cleave R."/>
            <person name="Magrath M.J.L."/>
            <person name="Mikheyev A.S."/>
        </authorList>
    </citation>
    <scope>NUCLEOTIDE SEQUENCE [LARGE SCALE GENOMIC DNA]</scope>
    <source>
        <strain evidence="2">Daus_M_001</strain>
        <tissue evidence="2">Leg muscle</tissue>
    </source>
</reference>
<comment type="caution">
    <text evidence="2">The sequence shown here is derived from an EMBL/GenBank/DDBJ whole genome shotgun (WGS) entry which is preliminary data.</text>
</comment>
<dbReference type="EMBL" id="JARBHB010000001">
    <property type="protein sequence ID" value="KAJ8895049.1"/>
    <property type="molecule type" value="Genomic_DNA"/>
</dbReference>
<dbReference type="InterPro" id="IPR043502">
    <property type="entry name" value="DNA/RNA_pol_sf"/>
</dbReference>
<name>A0ABQ9IEH1_9NEOP</name>